<dbReference type="Gene3D" id="6.20.110.10">
    <property type="match status" value="1"/>
</dbReference>
<evidence type="ECO:0000259" key="1">
    <source>
        <dbReference type="Pfam" id="PF06605"/>
    </source>
</evidence>
<protein>
    <recommendedName>
        <fullName evidence="5">Prophage tail endopeptidase domain-containing protein</fullName>
    </recommendedName>
</protein>
<proteinExistence type="predicted"/>
<sequence>MLVITDLQGNTEPIADYKSLEINEEINGDFSISCMFLDTENNKYAWELIAEESIIEYEGHEYRIKQKVGETYRKQVHALHTYFDLVGHQIYGITGGTIYPADAFSFALAGSGWTFEVVDDIPPQLLFNFGEDNAVSLIKKAREAFDCEVKICPGKHLKIYKQIGKDEDYQFRYKHNIKAIRESVDTTKLATVIRGYGGNGLVVTYTSPNVGVFGERHAEPVRDDNIIEPSVMTETLKRELTDTPEVSIELEAIMLEGANLGDTVWLIHEKLGIEFQTRIMAQKRQPRTPKADTVTLGNRLATLSDLLTETKVEINENAKQFRSKIEQTNDRITMEVESVNESIATIELKADNIQLGVTELNGRMGNAESQINIQAGQIESKVSYSEYNGQTITSKITQDPYAISLMAQNLNMQGLVTFSNLNSPGQAVIDGGNIYGSSFVVGRGTGSTLTMTAIAGSHVIQSIDAAGLGIISNGSMGLRASGYYGVYVPTSPLVAQAGFRVEGGVSQFNTNVTVNANLNASSLTINDAPVATQLWVSNLVSGLATVSYVNDQLRLKESQIVAWANNKFIAK</sequence>
<dbReference type="Pfam" id="PF06605">
    <property type="entry name" value="Prophage_tail"/>
    <property type="match status" value="1"/>
</dbReference>
<evidence type="ECO:0000259" key="2">
    <source>
        <dbReference type="Pfam" id="PF18994"/>
    </source>
</evidence>
<dbReference type="OrthoDB" id="2311165at2"/>
<dbReference type="AlphaFoldDB" id="A0A4R1AV04"/>
<dbReference type="Gene3D" id="3.55.50.40">
    <property type="match status" value="1"/>
</dbReference>
<gene>
    <name evidence="3" type="ORF">E0Y62_23340</name>
</gene>
<feature type="domain" description="Tail spike" evidence="1">
    <location>
        <begin position="96"/>
        <end position="309"/>
    </location>
</feature>
<reference evidence="3 4" key="1">
    <citation type="submission" date="2019-03" db="EMBL/GenBank/DDBJ databases">
        <authorList>
            <person name="Jensen L."/>
            <person name="Storgaard J."/>
            <person name="Sulaj E."/>
            <person name="Schramm A."/>
            <person name="Marshall I.P.G."/>
        </authorList>
    </citation>
    <scope>NUCLEOTIDE SEQUENCE [LARGE SCALE GENOMIC DNA]</scope>
    <source>
        <strain evidence="3 4">2017H2G3</strain>
    </source>
</reference>
<dbReference type="InterPro" id="IPR010572">
    <property type="entry name" value="Tail_dom"/>
</dbReference>
<feature type="domain" description="Prophage endopeptidase tail N-terminal" evidence="2">
    <location>
        <begin position="2"/>
        <end position="79"/>
    </location>
</feature>
<dbReference type="NCBIfam" id="TIGR01665">
    <property type="entry name" value="put_anti_recept"/>
    <property type="match status" value="1"/>
</dbReference>
<name>A0A4R1AV04_9BACI</name>
<organism evidence="3 4">
    <name type="scientific">Cytobacillus praedii</name>
    <dbReference type="NCBI Taxonomy" id="1742358"/>
    <lineage>
        <taxon>Bacteria</taxon>
        <taxon>Bacillati</taxon>
        <taxon>Bacillota</taxon>
        <taxon>Bacilli</taxon>
        <taxon>Bacillales</taxon>
        <taxon>Bacillaceae</taxon>
        <taxon>Cytobacillus</taxon>
    </lineage>
</organism>
<evidence type="ECO:0000313" key="4">
    <source>
        <dbReference type="Proteomes" id="UP000293846"/>
    </source>
</evidence>
<comment type="caution">
    <text evidence="3">The sequence shown here is derived from an EMBL/GenBank/DDBJ whole genome shotgun (WGS) entry which is preliminary data.</text>
</comment>
<evidence type="ECO:0008006" key="5">
    <source>
        <dbReference type="Google" id="ProtNLM"/>
    </source>
</evidence>
<accession>A0A4R1AV04</accession>
<keyword evidence="4" id="KW-1185">Reference proteome</keyword>
<dbReference type="RefSeq" id="WP_131238511.1">
    <property type="nucleotide sequence ID" value="NZ_SJTH01000057.1"/>
</dbReference>
<dbReference type="InterPro" id="IPR044051">
    <property type="entry name" value="Prophage_tail_N"/>
</dbReference>
<dbReference type="Proteomes" id="UP000293846">
    <property type="component" value="Unassembled WGS sequence"/>
</dbReference>
<evidence type="ECO:0000313" key="3">
    <source>
        <dbReference type="EMBL" id="TCJ01569.1"/>
    </source>
</evidence>
<dbReference type="InterPro" id="IPR007119">
    <property type="entry name" value="Phage_tail_spike_N"/>
</dbReference>
<dbReference type="EMBL" id="SJTH01000057">
    <property type="protein sequence ID" value="TCJ01569.1"/>
    <property type="molecule type" value="Genomic_DNA"/>
</dbReference>
<dbReference type="Pfam" id="PF18994">
    <property type="entry name" value="Prophage_tailD1"/>
    <property type="match status" value="1"/>
</dbReference>